<keyword evidence="2" id="KW-1185">Reference proteome</keyword>
<sequence>MNLWHAAQRPLHIRIRIVQSILQPYIMYYILLLDWKKRHLYVFDCLIKNFLWNKSHNRALVFSSWEFVCQPKSMGGLGILNLHTHMMARRTAFIMRITSLYKPLWIELFSKIMDNAEVYYTGRWKLNVWNKFFSHALLQTSSPTFSVLVRSFKQTASLLKWNGRQRYLGNSFASLCPFWSFLANPPLAYAMGAAARYFNNKGIDSIAKCYDSKWEFLSFPAVRRMYAVGPAYRAKWFQLVLFLQQFQIPLSIDASQPWRDWLFAKHTRWWNGAPRTFYLSLFDDKDITFQCNLMWKLDKTRAWWHTRFSCFKATTTQIGNFRSGFLFIF</sequence>
<comment type="caution">
    <text evidence="1">The sequence shown here is derived from an EMBL/GenBank/DDBJ whole genome shotgun (WGS) entry which is preliminary data.</text>
</comment>
<gene>
    <name evidence="1" type="ORF">KP509_24G067300</name>
</gene>
<dbReference type="AlphaFoldDB" id="A0A8T2RY53"/>
<evidence type="ECO:0000313" key="2">
    <source>
        <dbReference type="Proteomes" id="UP000825935"/>
    </source>
</evidence>
<dbReference type="OrthoDB" id="19944at2759"/>
<dbReference type="Proteomes" id="UP000825935">
    <property type="component" value="Chromosome 24"/>
</dbReference>
<organism evidence="1 2">
    <name type="scientific">Ceratopteris richardii</name>
    <name type="common">Triangle waterfern</name>
    <dbReference type="NCBI Taxonomy" id="49495"/>
    <lineage>
        <taxon>Eukaryota</taxon>
        <taxon>Viridiplantae</taxon>
        <taxon>Streptophyta</taxon>
        <taxon>Embryophyta</taxon>
        <taxon>Tracheophyta</taxon>
        <taxon>Polypodiopsida</taxon>
        <taxon>Polypodiidae</taxon>
        <taxon>Polypodiales</taxon>
        <taxon>Pteridineae</taxon>
        <taxon>Pteridaceae</taxon>
        <taxon>Parkerioideae</taxon>
        <taxon>Ceratopteris</taxon>
    </lineage>
</organism>
<dbReference type="EMBL" id="CM035429">
    <property type="protein sequence ID" value="KAH7300537.1"/>
    <property type="molecule type" value="Genomic_DNA"/>
</dbReference>
<evidence type="ECO:0000313" key="1">
    <source>
        <dbReference type="EMBL" id="KAH7300537.1"/>
    </source>
</evidence>
<protein>
    <submittedName>
        <fullName evidence="1">Uncharacterized protein</fullName>
    </submittedName>
</protein>
<proteinExistence type="predicted"/>
<reference evidence="1" key="1">
    <citation type="submission" date="2021-08" db="EMBL/GenBank/DDBJ databases">
        <title>WGS assembly of Ceratopteris richardii.</title>
        <authorList>
            <person name="Marchant D.B."/>
            <person name="Chen G."/>
            <person name="Jenkins J."/>
            <person name="Shu S."/>
            <person name="Leebens-Mack J."/>
            <person name="Grimwood J."/>
            <person name="Schmutz J."/>
            <person name="Soltis P."/>
            <person name="Soltis D."/>
            <person name="Chen Z.-H."/>
        </authorList>
    </citation>
    <scope>NUCLEOTIDE SEQUENCE</scope>
    <source>
        <strain evidence="1">Whitten #5841</strain>
        <tissue evidence="1">Leaf</tissue>
    </source>
</reference>
<accession>A0A8T2RY53</accession>
<name>A0A8T2RY53_CERRI</name>